<evidence type="ECO:0000256" key="2">
    <source>
        <dbReference type="ARBA" id="ARBA00023242"/>
    </source>
</evidence>
<dbReference type="InterPro" id="IPR012580">
    <property type="entry name" value="NUC153"/>
</dbReference>
<feature type="non-terminal residue" evidence="5">
    <location>
        <position position="1"/>
    </location>
</feature>
<feature type="region of interest" description="Disordered" evidence="3">
    <location>
        <begin position="222"/>
        <end position="257"/>
    </location>
</feature>
<comment type="caution">
    <text evidence="5">The sequence shown here is derived from an EMBL/GenBank/DDBJ whole genome shotgun (WGS) entry which is preliminary data.</text>
</comment>
<dbReference type="Pfam" id="PF08159">
    <property type="entry name" value="NUC153"/>
    <property type="match status" value="1"/>
</dbReference>
<evidence type="ECO:0000313" key="5">
    <source>
        <dbReference type="EMBL" id="KAF8820811.1"/>
    </source>
</evidence>
<dbReference type="PANTHER" id="PTHR12202">
    <property type="entry name" value="ESF1 HOMOLOG"/>
    <property type="match status" value="1"/>
</dbReference>
<organism evidence="5 6">
    <name type="scientific">Cardiosporidium cionae</name>
    <dbReference type="NCBI Taxonomy" id="476202"/>
    <lineage>
        <taxon>Eukaryota</taxon>
        <taxon>Sar</taxon>
        <taxon>Alveolata</taxon>
        <taxon>Apicomplexa</taxon>
        <taxon>Aconoidasida</taxon>
        <taxon>Nephromycida</taxon>
        <taxon>Cardiosporidium</taxon>
    </lineage>
</organism>
<feature type="region of interest" description="Disordered" evidence="3">
    <location>
        <begin position="155"/>
        <end position="179"/>
    </location>
</feature>
<name>A0ABQ7J9Y0_9APIC</name>
<dbReference type="EMBL" id="JADAQX010000296">
    <property type="protein sequence ID" value="KAF8820811.1"/>
    <property type="molecule type" value="Genomic_DNA"/>
</dbReference>
<dbReference type="Proteomes" id="UP000823046">
    <property type="component" value="Unassembled WGS sequence"/>
</dbReference>
<feature type="compositionally biased region" description="Basic and acidic residues" evidence="3">
    <location>
        <begin position="155"/>
        <end position="168"/>
    </location>
</feature>
<evidence type="ECO:0000313" key="6">
    <source>
        <dbReference type="Proteomes" id="UP000823046"/>
    </source>
</evidence>
<evidence type="ECO:0000256" key="1">
    <source>
        <dbReference type="ARBA" id="ARBA00004604"/>
    </source>
</evidence>
<dbReference type="PANTHER" id="PTHR12202:SF0">
    <property type="entry name" value="ESF1 HOMOLOG"/>
    <property type="match status" value="1"/>
</dbReference>
<feature type="region of interest" description="Disordered" evidence="3">
    <location>
        <begin position="1"/>
        <end position="33"/>
    </location>
</feature>
<feature type="region of interest" description="Disordered" evidence="3">
    <location>
        <begin position="94"/>
        <end position="142"/>
    </location>
</feature>
<accession>A0ABQ7J9Y0</accession>
<keyword evidence="2" id="KW-0539">Nucleus</keyword>
<feature type="compositionally biased region" description="Basic and acidic residues" evidence="3">
    <location>
        <begin position="107"/>
        <end position="121"/>
    </location>
</feature>
<sequence>YTPKELEQMDVEDFIGSESDFDNSEDETESIKTSDVDTKFLRVDEKNLEDYRKLLLGDLMKDEEVSTDDASPAIKKMQRKISLGEKEKAFLSPIETPASVLTSPHGQTKEENKIVSAEEKHPPKKKKSWKNKNIEETASRRAMENQAELELLMDKDENRHFDMHDPKVYQKNKKKRKNMEENISSFQINTDDSRFSKIFTHSEYTIDPTNPNFKKTQASEQLLQEKRKRRAVSKETAKLRTKKQLNGMNDKMDAETSVHEDVVSDIQIFKPRKKS</sequence>
<feature type="compositionally biased region" description="Acidic residues" evidence="3">
    <location>
        <begin position="8"/>
        <end position="28"/>
    </location>
</feature>
<feature type="domain" description="NUC153" evidence="4">
    <location>
        <begin position="192"/>
        <end position="220"/>
    </location>
</feature>
<gene>
    <name evidence="5" type="ORF">IE077_002780</name>
</gene>
<comment type="subcellular location">
    <subcellularLocation>
        <location evidence="1">Nucleus</location>
        <location evidence="1">Nucleolus</location>
    </subcellularLocation>
</comment>
<evidence type="ECO:0000256" key="3">
    <source>
        <dbReference type="SAM" id="MobiDB-lite"/>
    </source>
</evidence>
<keyword evidence="6" id="KW-1185">Reference proteome</keyword>
<protein>
    <submittedName>
        <fullName evidence="5">NUC153 domain-containing protein</fullName>
    </submittedName>
</protein>
<reference evidence="5 6" key="1">
    <citation type="journal article" date="2020" name="bioRxiv">
        <title>Metabolic contributions of an alphaproteobacterial endosymbiont in the apicomplexan Cardiosporidium cionae.</title>
        <authorList>
            <person name="Hunter E.S."/>
            <person name="Paight C.J."/>
            <person name="Lane C.E."/>
        </authorList>
    </citation>
    <scope>NUCLEOTIDE SEQUENCE [LARGE SCALE GENOMIC DNA]</scope>
    <source>
        <strain evidence="5">ESH_2018</strain>
    </source>
</reference>
<dbReference type="InterPro" id="IPR039754">
    <property type="entry name" value="Esf1"/>
</dbReference>
<feature type="compositionally biased region" description="Basic and acidic residues" evidence="3">
    <location>
        <begin position="132"/>
        <end position="142"/>
    </location>
</feature>
<proteinExistence type="predicted"/>
<evidence type="ECO:0000259" key="4">
    <source>
        <dbReference type="Pfam" id="PF08159"/>
    </source>
</evidence>